<organism evidence="10 11">
    <name type="scientific">Chroogloeocystis siderophila 5.2 s.c.1</name>
    <dbReference type="NCBI Taxonomy" id="247279"/>
    <lineage>
        <taxon>Bacteria</taxon>
        <taxon>Bacillati</taxon>
        <taxon>Cyanobacteriota</taxon>
        <taxon>Cyanophyceae</taxon>
        <taxon>Oscillatoriophycideae</taxon>
        <taxon>Chroococcales</taxon>
        <taxon>Chroococcaceae</taxon>
        <taxon>Chroogloeocystis</taxon>
    </lineage>
</organism>
<dbReference type="NCBIfam" id="TIGR03049">
    <property type="entry name" value="PS_I_psaK"/>
    <property type="match status" value="1"/>
</dbReference>
<sequence>MTDLILLAAVQSTVPDTVRWSWTGSAIIIGASVLILFIASRTIRFPQVGPKMPLPFPALFNNPSVGTVLGSVSLGHIVGFGIILGLNNIGVLK</sequence>
<keyword evidence="3" id="KW-0602">Photosynthesis</keyword>
<evidence type="ECO:0000256" key="8">
    <source>
        <dbReference type="ARBA" id="ARBA00023136"/>
    </source>
</evidence>
<dbReference type="Proteomes" id="UP000185984">
    <property type="component" value="Unassembled WGS sequence"/>
</dbReference>
<dbReference type="NCBIfam" id="NF009693">
    <property type="entry name" value="PRK13216.1"/>
    <property type="match status" value="1"/>
</dbReference>
<dbReference type="GO" id="GO:0009522">
    <property type="term" value="C:photosystem I"/>
    <property type="evidence" value="ECO:0007669"/>
    <property type="project" value="UniProtKB-KW"/>
</dbReference>
<evidence type="ECO:0000256" key="1">
    <source>
        <dbReference type="ARBA" id="ARBA00004141"/>
    </source>
</evidence>
<gene>
    <name evidence="10" type="ORF">NIES1031_20240</name>
</gene>
<evidence type="ECO:0000256" key="7">
    <source>
        <dbReference type="ARBA" id="ARBA00023078"/>
    </source>
</evidence>
<evidence type="ECO:0000256" key="4">
    <source>
        <dbReference type="ARBA" id="ARBA00022692"/>
    </source>
</evidence>
<evidence type="ECO:0000313" key="10">
    <source>
        <dbReference type="EMBL" id="OKH22483.1"/>
    </source>
</evidence>
<dbReference type="InterPro" id="IPR017492">
    <property type="entry name" value="PSI_PsaK"/>
</dbReference>
<dbReference type="RefSeq" id="WP_073551266.1">
    <property type="nucleotide sequence ID" value="NZ_CAWMVK010000013.1"/>
</dbReference>
<protein>
    <submittedName>
        <fullName evidence="10">Photosystem I reaction center subunit PsaK</fullName>
    </submittedName>
</protein>
<evidence type="ECO:0000256" key="6">
    <source>
        <dbReference type="ARBA" id="ARBA00022989"/>
    </source>
</evidence>
<keyword evidence="5" id="KW-0603">Photosystem I</keyword>
<comment type="similarity">
    <text evidence="2">Belongs to the PsaG/PsaK family.</text>
</comment>
<name>A0A1U7HFX2_9CHRO</name>
<dbReference type="InterPro" id="IPR037101">
    <property type="entry name" value="PSI_PsaK_bact"/>
</dbReference>
<dbReference type="GO" id="GO:0015979">
    <property type="term" value="P:photosynthesis"/>
    <property type="evidence" value="ECO:0007669"/>
    <property type="project" value="UniProtKB-KW"/>
</dbReference>
<keyword evidence="6 9" id="KW-1133">Transmembrane helix</keyword>
<dbReference type="EMBL" id="MRCC01000020">
    <property type="protein sequence ID" value="OKH22483.1"/>
    <property type="molecule type" value="Genomic_DNA"/>
</dbReference>
<dbReference type="Pfam" id="PF01241">
    <property type="entry name" value="PSI_PSAK"/>
    <property type="match status" value="1"/>
</dbReference>
<keyword evidence="7" id="KW-0793">Thylakoid</keyword>
<dbReference type="STRING" id="247279.NIES1031_20240"/>
<evidence type="ECO:0000256" key="2">
    <source>
        <dbReference type="ARBA" id="ARBA00006458"/>
    </source>
</evidence>
<keyword evidence="11" id="KW-1185">Reference proteome</keyword>
<evidence type="ECO:0000256" key="3">
    <source>
        <dbReference type="ARBA" id="ARBA00022531"/>
    </source>
</evidence>
<dbReference type="SUPFAM" id="SSF81563">
    <property type="entry name" value="Photosystem I reaction center subunit X, PsaK"/>
    <property type="match status" value="1"/>
</dbReference>
<keyword evidence="4 9" id="KW-0812">Transmembrane</keyword>
<dbReference type="InterPro" id="IPR035982">
    <property type="entry name" value="PSI_centre_PsaK_sf"/>
</dbReference>
<feature type="transmembrane region" description="Helical" evidence="9">
    <location>
        <begin position="20"/>
        <end position="43"/>
    </location>
</feature>
<proteinExistence type="inferred from homology"/>
<comment type="caution">
    <text evidence="10">The sequence shown here is derived from an EMBL/GenBank/DDBJ whole genome shotgun (WGS) entry which is preliminary data.</text>
</comment>
<reference evidence="10 11" key="1">
    <citation type="submission" date="2016-11" db="EMBL/GenBank/DDBJ databases">
        <title>Draft Genome Sequences of Nine Cyanobacterial Strains from Diverse Habitats.</title>
        <authorList>
            <person name="Zhu T."/>
            <person name="Hou S."/>
            <person name="Lu X."/>
            <person name="Hess W.R."/>
        </authorList>
    </citation>
    <scope>NUCLEOTIDE SEQUENCE [LARGE SCALE GENOMIC DNA]</scope>
    <source>
        <strain evidence="10 11">5.2 s.c.1</strain>
    </source>
</reference>
<dbReference type="Gene3D" id="1.20.860.20">
    <property type="entry name" value="Photosystem I PsaK, reaction centre"/>
    <property type="match status" value="1"/>
</dbReference>
<keyword evidence="8 9" id="KW-0472">Membrane</keyword>
<dbReference type="AlphaFoldDB" id="A0A1U7HFX2"/>
<evidence type="ECO:0000313" key="11">
    <source>
        <dbReference type="Proteomes" id="UP000185984"/>
    </source>
</evidence>
<dbReference type="InterPro" id="IPR000549">
    <property type="entry name" value="PSI_PsaG/PsaK"/>
</dbReference>
<feature type="transmembrane region" description="Helical" evidence="9">
    <location>
        <begin position="64"/>
        <end position="86"/>
    </location>
</feature>
<dbReference type="OrthoDB" id="461530at2"/>
<comment type="subcellular location">
    <subcellularLocation>
        <location evidence="1">Membrane</location>
        <topology evidence="1">Multi-pass membrane protein</topology>
    </subcellularLocation>
</comment>
<dbReference type="GO" id="GO:0042651">
    <property type="term" value="C:thylakoid membrane"/>
    <property type="evidence" value="ECO:0007669"/>
    <property type="project" value="InterPro"/>
</dbReference>
<evidence type="ECO:0000256" key="5">
    <source>
        <dbReference type="ARBA" id="ARBA00022836"/>
    </source>
</evidence>
<evidence type="ECO:0000256" key="9">
    <source>
        <dbReference type="SAM" id="Phobius"/>
    </source>
</evidence>
<accession>A0A1U7HFX2</accession>